<feature type="region of interest" description="Disordered" evidence="4">
    <location>
        <begin position="571"/>
        <end position="683"/>
    </location>
</feature>
<dbReference type="InterPro" id="IPR022812">
    <property type="entry name" value="Dynamin"/>
</dbReference>
<evidence type="ECO:0008006" key="9">
    <source>
        <dbReference type="Google" id="ProtNLM"/>
    </source>
</evidence>
<feature type="compositionally biased region" description="Low complexity" evidence="4">
    <location>
        <begin position="596"/>
        <end position="609"/>
    </location>
</feature>
<gene>
    <name evidence="7" type="ORF">L201_002593</name>
</gene>
<accession>A0AAX4JQM7</accession>
<dbReference type="InterPro" id="IPR019762">
    <property type="entry name" value="Dynamin_GTPase_CS"/>
</dbReference>
<evidence type="ECO:0000256" key="3">
    <source>
        <dbReference type="RuleBase" id="RU003932"/>
    </source>
</evidence>
<name>A0AAX4JQM7_9TREE</name>
<dbReference type="InterPro" id="IPR001401">
    <property type="entry name" value="Dynamin_GTPase"/>
</dbReference>
<feature type="compositionally biased region" description="Basic and acidic residues" evidence="4">
    <location>
        <begin position="92"/>
        <end position="107"/>
    </location>
</feature>
<evidence type="ECO:0000259" key="6">
    <source>
        <dbReference type="PROSITE" id="PS51718"/>
    </source>
</evidence>
<evidence type="ECO:0000259" key="5">
    <source>
        <dbReference type="PROSITE" id="PS51388"/>
    </source>
</evidence>
<evidence type="ECO:0000313" key="7">
    <source>
        <dbReference type="EMBL" id="WWC87701.1"/>
    </source>
</evidence>
<dbReference type="SUPFAM" id="SSF52540">
    <property type="entry name" value="P-loop containing nucleoside triphosphate hydrolases"/>
    <property type="match status" value="1"/>
</dbReference>
<dbReference type="GO" id="GO:0005777">
    <property type="term" value="C:peroxisome"/>
    <property type="evidence" value="ECO:0007669"/>
    <property type="project" value="TreeGrafter"/>
</dbReference>
<dbReference type="InterPro" id="IPR045063">
    <property type="entry name" value="Dynamin_N"/>
</dbReference>
<dbReference type="PRINTS" id="PR00195">
    <property type="entry name" value="DYNAMIN"/>
</dbReference>
<dbReference type="GO" id="GO:0005525">
    <property type="term" value="F:GTP binding"/>
    <property type="evidence" value="ECO:0007669"/>
    <property type="project" value="UniProtKB-KW"/>
</dbReference>
<dbReference type="PANTHER" id="PTHR11566:SF235">
    <property type="entry name" value="DYNAMIN-RELATED PROTEIN DNM1"/>
    <property type="match status" value="1"/>
</dbReference>
<dbReference type="Gene3D" id="3.40.50.300">
    <property type="entry name" value="P-loop containing nucleotide triphosphate hydrolases"/>
    <property type="match status" value="1"/>
</dbReference>
<dbReference type="GeneID" id="91093265"/>
<dbReference type="GO" id="GO:0006897">
    <property type="term" value="P:endocytosis"/>
    <property type="evidence" value="ECO:0007669"/>
    <property type="project" value="TreeGrafter"/>
</dbReference>
<dbReference type="SMART" id="SM00053">
    <property type="entry name" value="DYNc"/>
    <property type="match status" value="1"/>
</dbReference>
<dbReference type="GO" id="GO:0016559">
    <property type="term" value="P:peroxisome fission"/>
    <property type="evidence" value="ECO:0007669"/>
    <property type="project" value="TreeGrafter"/>
</dbReference>
<dbReference type="PROSITE" id="PS51718">
    <property type="entry name" value="G_DYNAMIN_2"/>
    <property type="match status" value="1"/>
</dbReference>
<dbReference type="CDD" id="cd08771">
    <property type="entry name" value="DLP_1"/>
    <property type="match status" value="1"/>
</dbReference>
<keyword evidence="1 3" id="KW-0547">Nucleotide-binding</keyword>
<dbReference type="InterPro" id="IPR027417">
    <property type="entry name" value="P-loop_NTPase"/>
</dbReference>
<dbReference type="GO" id="GO:0016020">
    <property type="term" value="C:membrane"/>
    <property type="evidence" value="ECO:0007669"/>
    <property type="project" value="TreeGrafter"/>
</dbReference>
<dbReference type="Proteomes" id="UP001355207">
    <property type="component" value="Chromosome 3"/>
</dbReference>
<dbReference type="GO" id="GO:0000266">
    <property type="term" value="P:mitochondrial fission"/>
    <property type="evidence" value="ECO:0007669"/>
    <property type="project" value="TreeGrafter"/>
</dbReference>
<feature type="region of interest" description="Disordered" evidence="4">
    <location>
        <begin position="700"/>
        <end position="773"/>
    </location>
</feature>
<dbReference type="Pfam" id="PF01031">
    <property type="entry name" value="Dynamin_M"/>
    <property type="match status" value="1"/>
</dbReference>
<comment type="similarity">
    <text evidence="3">Belongs to the TRAFAC class dynamin-like GTPase superfamily. Dynamin/Fzo/YdjA family.</text>
</comment>
<keyword evidence="8" id="KW-1185">Reference proteome</keyword>
<dbReference type="GO" id="GO:0003924">
    <property type="term" value="F:GTPase activity"/>
    <property type="evidence" value="ECO:0007669"/>
    <property type="project" value="InterPro"/>
</dbReference>
<dbReference type="PANTHER" id="PTHR11566">
    <property type="entry name" value="DYNAMIN"/>
    <property type="match status" value="1"/>
</dbReference>
<feature type="region of interest" description="Disordered" evidence="4">
    <location>
        <begin position="72"/>
        <end position="135"/>
    </location>
</feature>
<dbReference type="AlphaFoldDB" id="A0AAX4JQM7"/>
<evidence type="ECO:0000256" key="4">
    <source>
        <dbReference type="SAM" id="MobiDB-lite"/>
    </source>
</evidence>
<protein>
    <recommendedName>
        <fullName evidence="9">Dynamin GTPase</fullName>
    </recommendedName>
</protein>
<evidence type="ECO:0000256" key="2">
    <source>
        <dbReference type="ARBA" id="ARBA00023134"/>
    </source>
</evidence>
<dbReference type="Gene3D" id="1.20.120.1240">
    <property type="entry name" value="Dynamin, middle domain"/>
    <property type="match status" value="2"/>
</dbReference>
<dbReference type="GO" id="GO:0005739">
    <property type="term" value="C:mitochondrion"/>
    <property type="evidence" value="ECO:0007669"/>
    <property type="project" value="TreeGrafter"/>
</dbReference>
<dbReference type="PROSITE" id="PS00410">
    <property type="entry name" value="G_DYNAMIN_1"/>
    <property type="match status" value="1"/>
</dbReference>
<reference evidence="7 8" key="1">
    <citation type="submission" date="2024-01" db="EMBL/GenBank/DDBJ databases">
        <title>Comparative genomics of Cryptococcus and Kwoniella reveals pathogenesis evolution and contrasting modes of karyotype evolution via chromosome fusion or intercentromeric recombination.</title>
        <authorList>
            <person name="Coelho M.A."/>
            <person name="David-Palma M."/>
            <person name="Shea T."/>
            <person name="Bowers K."/>
            <person name="McGinley-Smith S."/>
            <person name="Mohammad A.W."/>
            <person name="Gnirke A."/>
            <person name="Yurkov A.M."/>
            <person name="Nowrousian M."/>
            <person name="Sun S."/>
            <person name="Cuomo C.A."/>
            <person name="Heitman J."/>
        </authorList>
    </citation>
    <scope>NUCLEOTIDE SEQUENCE [LARGE SCALE GENOMIC DNA]</scope>
    <source>
        <strain evidence="7 8">CBS 6074</strain>
    </source>
</reference>
<dbReference type="SMART" id="SM00302">
    <property type="entry name" value="GED"/>
    <property type="match status" value="1"/>
</dbReference>
<evidence type="ECO:0000256" key="1">
    <source>
        <dbReference type="ARBA" id="ARBA00022741"/>
    </source>
</evidence>
<dbReference type="InterPro" id="IPR020850">
    <property type="entry name" value="GED_dom"/>
</dbReference>
<dbReference type="InterPro" id="IPR003130">
    <property type="entry name" value="GED"/>
</dbReference>
<dbReference type="Pfam" id="PF00350">
    <property type="entry name" value="Dynamin_N"/>
    <property type="match status" value="1"/>
</dbReference>
<dbReference type="Pfam" id="PF02212">
    <property type="entry name" value="GED"/>
    <property type="match status" value="1"/>
</dbReference>
<dbReference type="EMBL" id="CP144100">
    <property type="protein sequence ID" value="WWC87701.1"/>
    <property type="molecule type" value="Genomic_DNA"/>
</dbReference>
<dbReference type="GO" id="GO:0048312">
    <property type="term" value="P:intracellular distribution of mitochondria"/>
    <property type="evidence" value="ECO:0007669"/>
    <property type="project" value="TreeGrafter"/>
</dbReference>
<sequence length="893" mass="98048">MSMDGDLIALVNKLQDTFNAIGGDAVDLPQIVVVGSQSSGKSSVLETIVGRDFLPRGSGIVTRRPLVLQLIHTPDSSSSSSSSSHPIQGRNDFSRRGGNLDHHHNNNNEDDSVNNGYLPNLDNTPTAGAGIMRPGGRQMNEYGNVTYAEFLHINRRFTDFEEIRKEIENETYRVAGQNKGVSKLPINLKIYGPGVLNLTLVDLPGLTKVPVGDQPTDIERQIKNLVLDYISKPNAVILAVSPANVDLANSDALKLARSVDPRGLRTLGVLTKLDLMDAGTNALDILTGRTYPLKLGFVGVVNRSQQDIMQDLPMEDARQKEEDFFKQHPVYRNIAHRCGTKYLAKTLNTVLMTHIREKLPDMKARLNTLMGQTQQELNAFGDATFLGEQHRGSLILKLMTEFSRDFVSSIDGTSLEISTKELSGGARIYYIFNEVFGHALTTIDPAQNLSLQDIRTAIRNSTGPRPSLFVPEVAFDLLVKPQIKLLEPPSIRCTELVYEELMKICHNCTSPELQRFPRLLTQLIEVVSELLRERLGPTCDYVSSLISIQAAYINTNHPDFIAGSAAIARENQQSSSQMARVPSQASSPDDEDDSASSDGAGSAPPNGAPLNNLHPRSASTSVPDIRRPSVATKGNVASELSKSKSRRHERTSSGPQAIQNNVPINQNNGLSPHSAASIGGGISPHGAGAKQSFLNYFLGGPNGLDDNRPSSAPGSSPIDRHHQQQQSRSSNNRQSQQQQYQQQSQSKDLLPDLSSGRRPGNLRSGFGMDTSSTYDMKSLGKHLEANSPDHPLQLTAREEMETTLIRSLIASYFGITRQTIQDLVPKSIMHLLVNFSRDAIQQRLVTQLYKPELFAELLFEDEALVSERTRIKALLDAYKEAFKVLSEVSLKSS</sequence>
<dbReference type="PROSITE" id="PS51388">
    <property type="entry name" value="GED"/>
    <property type="match status" value="1"/>
</dbReference>
<dbReference type="RefSeq" id="XP_066074464.1">
    <property type="nucleotide sequence ID" value="XM_066218367.1"/>
</dbReference>
<dbReference type="InterPro" id="IPR030381">
    <property type="entry name" value="G_DYNAMIN_dom"/>
</dbReference>
<dbReference type="GO" id="GO:0005874">
    <property type="term" value="C:microtubule"/>
    <property type="evidence" value="ECO:0007669"/>
    <property type="project" value="TreeGrafter"/>
</dbReference>
<feature type="compositionally biased region" description="Polar residues" evidence="4">
    <location>
        <begin position="652"/>
        <end position="671"/>
    </location>
</feature>
<proteinExistence type="inferred from homology"/>
<evidence type="ECO:0000313" key="8">
    <source>
        <dbReference type="Proteomes" id="UP001355207"/>
    </source>
</evidence>
<feature type="domain" description="GED" evidence="5">
    <location>
        <begin position="802"/>
        <end position="893"/>
    </location>
</feature>
<keyword evidence="2 3" id="KW-0342">GTP-binding</keyword>
<organism evidence="7 8">
    <name type="scientific">Kwoniella dendrophila CBS 6074</name>
    <dbReference type="NCBI Taxonomy" id="1295534"/>
    <lineage>
        <taxon>Eukaryota</taxon>
        <taxon>Fungi</taxon>
        <taxon>Dikarya</taxon>
        <taxon>Basidiomycota</taxon>
        <taxon>Agaricomycotina</taxon>
        <taxon>Tremellomycetes</taxon>
        <taxon>Tremellales</taxon>
        <taxon>Cryptococcaceae</taxon>
        <taxon>Kwoniella</taxon>
    </lineage>
</organism>
<feature type="compositionally biased region" description="Low complexity" evidence="4">
    <location>
        <begin position="724"/>
        <end position="746"/>
    </location>
</feature>
<dbReference type="GO" id="GO:0008017">
    <property type="term" value="F:microtubule binding"/>
    <property type="evidence" value="ECO:0007669"/>
    <property type="project" value="TreeGrafter"/>
</dbReference>
<feature type="domain" description="Dynamin-type G" evidence="6">
    <location>
        <begin position="25"/>
        <end position="360"/>
    </location>
</feature>
<dbReference type="InterPro" id="IPR000375">
    <property type="entry name" value="Dynamin_stalk"/>
</dbReference>